<dbReference type="Pfam" id="PF08242">
    <property type="entry name" value="Methyltransf_12"/>
    <property type="match status" value="1"/>
</dbReference>
<dbReference type="Gene3D" id="3.40.50.150">
    <property type="entry name" value="Vaccinia Virus protein VP39"/>
    <property type="match status" value="1"/>
</dbReference>
<dbReference type="InterPro" id="IPR016584">
    <property type="entry name" value="MeTrfase_VrtF"/>
</dbReference>
<feature type="domain" description="Methyltransferase type 12" evidence="1">
    <location>
        <begin position="56"/>
        <end position="154"/>
    </location>
</feature>
<keyword evidence="2" id="KW-0489">Methyltransferase</keyword>
<keyword evidence="2" id="KW-0808">Transferase</keyword>
<dbReference type="GO" id="GO:0008168">
    <property type="term" value="F:methyltransferase activity"/>
    <property type="evidence" value="ECO:0007669"/>
    <property type="project" value="UniProtKB-KW"/>
</dbReference>
<evidence type="ECO:0000259" key="1">
    <source>
        <dbReference type="Pfam" id="PF08242"/>
    </source>
</evidence>
<sequence>MPTPVDSTHAGQAVYTRRNLALYDLIVLRLSNRGIWRCPTSRLLEHYARHLSANHLDVGVGTGFFLDRSRFPSHQPRLTLFDLNADSLAHTAARVKRLQPQTRQLDILAPIEDPPAPFDSIGINYLLHCLPGPMTHKAHAFDHLAPLLAPGATLFGATILGDGVTRSPLARRLMAFYNAKGIFSNTTDTPQALEHALAERFDHHQIEIVGCVALFSARRE</sequence>
<dbReference type="InterPro" id="IPR013217">
    <property type="entry name" value="Methyltransf_12"/>
</dbReference>
<dbReference type="CDD" id="cd02440">
    <property type="entry name" value="AdoMet_MTases"/>
    <property type="match status" value="1"/>
</dbReference>
<accession>A0ABY8FGP0</accession>
<protein>
    <submittedName>
        <fullName evidence="2">Class I SAM-dependent methyltransferase</fullName>
    </submittedName>
</protein>
<reference evidence="2 3" key="1">
    <citation type="submission" date="2019-01" db="EMBL/GenBank/DDBJ databases">
        <title>Genome sequence of Salinicola endophyticus REST5.</title>
        <authorList>
            <person name="Nascimento F.X."/>
        </authorList>
    </citation>
    <scope>NUCLEOTIDE SEQUENCE [LARGE SCALE GENOMIC DNA]</scope>
    <source>
        <strain evidence="2 3">REST5</strain>
    </source>
</reference>
<dbReference type="GO" id="GO:0032259">
    <property type="term" value="P:methylation"/>
    <property type="evidence" value="ECO:0007669"/>
    <property type="project" value="UniProtKB-KW"/>
</dbReference>
<evidence type="ECO:0000313" key="3">
    <source>
        <dbReference type="Proteomes" id="UP001321526"/>
    </source>
</evidence>
<dbReference type="SUPFAM" id="SSF53335">
    <property type="entry name" value="S-adenosyl-L-methionine-dependent methyltransferases"/>
    <property type="match status" value="1"/>
</dbReference>
<keyword evidence="3" id="KW-1185">Reference proteome</keyword>
<dbReference type="Proteomes" id="UP001321526">
    <property type="component" value="Chromosome"/>
</dbReference>
<organism evidence="2 3">
    <name type="scientific">Salinicola endophyticus</name>
    <dbReference type="NCBI Taxonomy" id="1949083"/>
    <lineage>
        <taxon>Bacteria</taxon>
        <taxon>Pseudomonadati</taxon>
        <taxon>Pseudomonadota</taxon>
        <taxon>Gammaproteobacteria</taxon>
        <taxon>Oceanospirillales</taxon>
        <taxon>Halomonadaceae</taxon>
        <taxon>Salinicola</taxon>
    </lineage>
</organism>
<dbReference type="PIRSF" id="PIRSF011491">
    <property type="entry name" value="Mtase_YbcY_prd"/>
    <property type="match status" value="1"/>
</dbReference>
<dbReference type="RefSeq" id="WP_110690534.1">
    <property type="nucleotide sequence ID" value="NZ_CP035631.1"/>
</dbReference>
<name>A0ABY8FGP0_9GAMM</name>
<dbReference type="InterPro" id="IPR029063">
    <property type="entry name" value="SAM-dependent_MTases_sf"/>
</dbReference>
<dbReference type="EMBL" id="CP035631">
    <property type="protein sequence ID" value="WFF40341.1"/>
    <property type="molecule type" value="Genomic_DNA"/>
</dbReference>
<gene>
    <name evidence="2" type="ORF">EVC62_01865</name>
</gene>
<evidence type="ECO:0000313" key="2">
    <source>
        <dbReference type="EMBL" id="WFF40341.1"/>
    </source>
</evidence>
<proteinExistence type="predicted"/>